<organism evidence="8 9">
    <name type="scientific">Phocaeicola coprophilus</name>
    <dbReference type="NCBI Taxonomy" id="387090"/>
    <lineage>
        <taxon>Bacteria</taxon>
        <taxon>Pseudomonadati</taxon>
        <taxon>Bacteroidota</taxon>
        <taxon>Bacteroidia</taxon>
        <taxon>Bacteroidales</taxon>
        <taxon>Bacteroidaceae</taxon>
        <taxon>Phocaeicola</taxon>
    </lineage>
</organism>
<dbReference type="PANTHER" id="PTHR20858">
    <property type="entry name" value="PHOSPHOMETHYLPYRIMIDINE KINASE"/>
    <property type="match status" value="1"/>
</dbReference>
<keyword evidence="4" id="KW-0547">Nucleotide-binding</keyword>
<reference evidence="8 9" key="1">
    <citation type="submission" date="2018-08" db="EMBL/GenBank/DDBJ databases">
        <title>A genome reference for cultivated species of the human gut microbiota.</title>
        <authorList>
            <person name="Zou Y."/>
            <person name="Xue W."/>
            <person name="Luo G."/>
        </authorList>
    </citation>
    <scope>NUCLEOTIDE SEQUENCE [LARGE SCALE GENOMIC DNA]</scope>
    <source>
        <strain evidence="8 9">AM42-38</strain>
    </source>
</reference>
<comment type="caution">
    <text evidence="8">The sequence shown here is derived from an EMBL/GenBank/DDBJ whole genome shotgun (WGS) entry which is preliminary data.</text>
</comment>
<evidence type="ECO:0000256" key="5">
    <source>
        <dbReference type="ARBA" id="ARBA00022777"/>
    </source>
</evidence>
<dbReference type="GO" id="GO:0009228">
    <property type="term" value="P:thiamine biosynthetic process"/>
    <property type="evidence" value="ECO:0007669"/>
    <property type="project" value="InterPro"/>
</dbReference>
<dbReference type="FunFam" id="3.40.1190.20:FF:000003">
    <property type="entry name" value="Phosphomethylpyrimidine kinase ThiD"/>
    <property type="match status" value="1"/>
</dbReference>
<evidence type="ECO:0000259" key="7">
    <source>
        <dbReference type="Pfam" id="PF08543"/>
    </source>
</evidence>
<dbReference type="AlphaFoldDB" id="A0A413T1Z3"/>
<evidence type="ECO:0000313" key="9">
    <source>
        <dbReference type="Proteomes" id="UP000283855"/>
    </source>
</evidence>
<dbReference type="EC" id="2.7.1.49" evidence="2"/>
<evidence type="ECO:0000256" key="3">
    <source>
        <dbReference type="ARBA" id="ARBA00022679"/>
    </source>
</evidence>
<gene>
    <name evidence="8" type="primary">thiD</name>
    <name evidence="8" type="ORF">DW921_05635</name>
</gene>
<sequence>MKKTYPCVLTIAGSDCSGGAGIQADIKTISALGAYAASAITAITVQNTLGVTGIHPVPPEFVRGQIEAVMTDIRPQAVKIGMINDVKIVEVIAEALQKFRPRFVIFDPVMVSTSGCKLIEDEAIEALTTRLMPLATLITPNLSEAQVLTGIRVNGQESMQAAAHELLKLGSRAVLIKGGHLDGGRMYDLLQVKDEPEPHLFSADKVESNNTHGTGCTLSSAIATRLALGDSLEDAVARAKEYVWQGILTGKEVHIGDGHGPLNHFHSPEAMHIFTENE</sequence>
<dbReference type="NCBIfam" id="TIGR00097">
    <property type="entry name" value="HMP-P_kinase"/>
    <property type="match status" value="1"/>
</dbReference>
<name>A0A413T1Z3_9BACT</name>
<dbReference type="GO" id="GO:0005829">
    <property type="term" value="C:cytosol"/>
    <property type="evidence" value="ECO:0007669"/>
    <property type="project" value="TreeGrafter"/>
</dbReference>
<protein>
    <recommendedName>
        <fullName evidence="2">hydroxymethylpyrimidine kinase</fullName>
        <ecNumber evidence="2">2.7.1.49</ecNumber>
    </recommendedName>
</protein>
<dbReference type="InterPro" id="IPR029056">
    <property type="entry name" value="Ribokinase-like"/>
</dbReference>
<dbReference type="Pfam" id="PF08543">
    <property type="entry name" value="Phos_pyr_kin"/>
    <property type="match status" value="1"/>
</dbReference>
<dbReference type="RefSeq" id="WP_118400172.1">
    <property type="nucleotide sequence ID" value="NZ_CABJGD010000008.1"/>
</dbReference>
<evidence type="ECO:0000256" key="6">
    <source>
        <dbReference type="ARBA" id="ARBA00022840"/>
    </source>
</evidence>
<evidence type="ECO:0000256" key="4">
    <source>
        <dbReference type="ARBA" id="ARBA00022741"/>
    </source>
</evidence>
<proteinExistence type="predicted"/>
<dbReference type="InterPro" id="IPR004399">
    <property type="entry name" value="HMP/HMP-P_kinase_dom"/>
</dbReference>
<dbReference type="GO" id="GO:0005524">
    <property type="term" value="F:ATP binding"/>
    <property type="evidence" value="ECO:0007669"/>
    <property type="project" value="UniProtKB-KW"/>
</dbReference>
<dbReference type="EMBL" id="QSFT01000008">
    <property type="protein sequence ID" value="RHA76996.1"/>
    <property type="molecule type" value="Genomic_DNA"/>
</dbReference>
<evidence type="ECO:0000256" key="1">
    <source>
        <dbReference type="ARBA" id="ARBA00004948"/>
    </source>
</evidence>
<dbReference type="CDD" id="cd01169">
    <property type="entry name" value="HMPP_kinase"/>
    <property type="match status" value="1"/>
</dbReference>
<comment type="pathway">
    <text evidence="1">Cofactor biosynthesis; thiamine diphosphate biosynthesis.</text>
</comment>
<evidence type="ECO:0000256" key="2">
    <source>
        <dbReference type="ARBA" id="ARBA00012135"/>
    </source>
</evidence>
<dbReference type="Proteomes" id="UP000283855">
    <property type="component" value="Unassembled WGS sequence"/>
</dbReference>
<dbReference type="GO" id="GO:0008902">
    <property type="term" value="F:hydroxymethylpyrimidine kinase activity"/>
    <property type="evidence" value="ECO:0007669"/>
    <property type="project" value="UniProtKB-EC"/>
</dbReference>
<keyword evidence="3 8" id="KW-0808">Transferase</keyword>
<evidence type="ECO:0000313" key="8">
    <source>
        <dbReference type="EMBL" id="RHA76996.1"/>
    </source>
</evidence>
<keyword evidence="5 8" id="KW-0418">Kinase</keyword>
<dbReference type="GO" id="GO:0008972">
    <property type="term" value="F:phosphomethylpyrimidine kinase activity"/>
    <property type="evidence" value="ECO:0007669"/>
    <property type="project" value="InterPro"/>
</dbReference>
<dbReference type="InterPro" id="IPR013749">
    <property type="entry name" value="PM/HMP-P_kinase-1"/>
</dbReference>
<feature type="domain" description="Pyridoxamine kinase/Phosphomethylpyrimidine kinase" evidence="7">
    <location>
        <begin position="15"/>
        <end position="263"/>
    </location>
</feature>
<dbReference type="SUPFAM" id="SSF53613">
    <property type="entry name" value="Ribokinase-like"/>
    <property type="match status" value="1"/>
</dbReference>
<dbReference type="Gene3D" id="3.40.1190.20">
    <property type="match status" value="1"/>
</dbReference>
<dbReference type="PANTHER" id="PTHR20858:SF17">
    <property type="entry name" value="HYDROXYMETHYLPYRIMIDINE_PHOSPHOMETHYLPYRIMIDINE KINASE THI20-RELATED"/>
    <property type="match status" value="1"/>
</dbReference>
<keyword evidence="6" id="KW-0067">ATP-binding</keyword>
<accession>A0A413T1Z3</accession>